<dbReference type="Pfam" id="PF00512">
    <property type="entry name" value="HisKA"/>
    <property type="match status" value="1"/>
</dbReference>
<keyword evidence="5 13" id="KW-0597">Phosphoprotein</keyword>
<dbReference type="SMART" id="SM00448">
    <property type="entry name" value="REC"/>
    <property type="match status" value="1"/>
</dbReference>
<dbReference type="SUPFAM" id="SSF47384">
    <property type="entry name" value="Homodimeric domain of signal transducing histidine kinase"/>
    <property type="match status" value="1"/>
</dbReference>
<evidence type="ECO:0000256" key="6">
    <source>
        <dbReference type="ARBA" id="ARBA00022679"/>
    </source>
</evidence>
<evidence type="ECO:0000256" key="2">
    <source>
        <dbReference type="ARBA" id="ARBA00004651"/>
    </source>
</evidence>
<dbReference type="EC" id="2.7.13.3" evidence="3"/>
<evidence type="ECO:0000256" key="9">
    <source>
        <dbReference type="ARBA" id="ARBA00022777"/>
    </source>
</evidence>
<dbReference type="InterPro" id="IPR001789">
    <property type="entry name" value="Sig_transdc_resp-reg_receiver"/>
</dbReference>
<comment type="catalytic activity">
    <reaction evidence="1">
        <text>ATP + protein L-histidine = ADP + protein N-phospho-L-histidine.</text>
        <dbReference type="EC" id="2.7.13.3"/>
    </reaction>
</comment>
<evidence type="ECO:0000256" key="13">
    <source>
        <dbReference type="PROSITE-ProRule" id="PRU00169"/>
    </source>
</evidence>
<evidence type="ECO:0000256" key="11">
    <source>
        <dbReference type="ARBA" id="ARBA00022989"/>
    </source>
</evidence>
<dbReference type="PANTHER" id="PTHR45339:SF5">
    <property type="entry name" value="HISTIDINE KINASE"/>
    <property type="match status" value="1"/>
</dbReference>
<keyword evidence="17" id="KW-1185">Reference proteome</keyword>
<dbReference type="Pfam" id="PF00072">
    <property type="entry name" value="Response_reg"/>
    <property type="match status" value="1"/>
</dbReference>
<dbReference type="SUPFAM" id="SSF55874">
    <property type="entry name" value="ATPase domain of HSP90 chaperone/DNA topoisomerase II/histidine kinase"/>
    <property type="match status" value="1"/>
</dbReference>
<keyword evidence="11" id="KW-1133">Transmembrane helix</keyword>
<dbReference type="PRINTS" id="PR00344">
    <property type="entry name" value="BCTRLSENSOR"/>
</dbReference>
<dbReference type="PROSITE" id="PS50110">
    <property type="entry name" value="RESPONSE_REGULATORY"/>
    <property type="match status" value="1"/>
</dbReference>
<dbReference type="CDD" id="cd16922">
    <property type="entry name" value="HATPase_EvgS-ArcB-TorS-like"/>
    <property type="match status" value="1"/>
</dbReference>
<evidence type="ECO:0000256" key="3">
    <source>
        <dbReference type="ARBA" id="ARBA00012438"/>
    </source>
</evidence>
<dbReference type="GO" id="GO:0005524">
    <property type="term" value="F:ATP binding"/>
    <property type="evidence" value="ECO:0007669"/>
    <property type="project" value="UniProtKB-KW"/>
</dbReference>
<keyword evidence="10" id="KW-0067">ATP-binding</keyword>
<dbReference type="RefSeq" id="WP_090897186.1">
    <property type="nucleotide sequence ID" value="NZ_CZPZ01000012.1"/>
</dbReference>
<evidence type="ECO:0000256" key="5">
    <source>
        <dbReference type="ARBA" id="ARBA00022553"/>
    </source>
</evidence>
<evidence type="ECO:0000259" key="15">
    <source>
        <dbReference type="PROSITE" id="PS50110"/>
    </source>
</evidence>
<keyword evidence="8" id="KW-0547">Nucleotide-binding</keyword>
<dbReference type="InterPro" id="IPR036097">
    <property type="entry name" value="HisK_dim/P_sf"/>
</dbReference>
<dbReference type="SUPFAM" id="SSF52172">
    <property type="entry name" value="CheY-like"/>
    <property type="match status" value="1"/>
</dbReference>
<dbReference type="Gene3D" id="1.10.287.130">
    <property type="match status" value="1"/>
</dbReference>
<accession>A0A0S4LDQ4</accession>
<keyword evidence="4" id="KW-1003">Cell membrane</keyword>
<dbReference type="GO" id="GO:0000155">
    <property type="term" value="F:phosphorelay sensor kinase activity"/>
    <property type="evidence" value="ECO:0007669"/>
    <property type="project" value="InterPro"/>
</dbReference>
<evidence type="ECO:0000259" key="14">
    <source>
        <dbReference type="PROSITE" id="PS50109"/>
    </source>
</evidence>
<dbReference type="OrthoDB" id="9767900at2"/>
<keyword evidence="6 16" id="KW-0808">Transferase</keyword>
<keyword evidence="9 16" id="KW-0418">Kinase</keyword>
<name>A0A0S4LDQ4_9BACT</name>
<dbReference type="InterPro" id="IPR003661">
    <property type="entry name" value="HisK_dim/P_dom"/>
</dbReference>
<dbReference type="EMBL" id="CZPZ01000012">
    <property type="protein sequence ID" value="CUS35761.1"/>
    <property type="molecule type" value="Genomic_DNA"/>
</dbReference>
<dbReference type="InterPro" id="IPR036890">
    <property type="entry name" value="HATPase_C_sf"/>
</dbReference>
<dbReference type="AlphaFoldDB" id="A0A0S4LDQ4"/>
<evidence type="ECO:0000256" key="1">
    <source>
        <dbReference type="ARBA" id="ARBA00000085"/>
    </source>
</evidence>
<dbReference type="Gene3D" id="3.30.565.10">
    <property type="entry name" value="Histidine kinase-like ATPase, C-terminal domain"/>
    <property type="match status" value="1"/>
</dbReference>
<evidence type="ECO:0000313" key="17">
    <source>
        <dbReference type="Proteomes" id="UP000198736"/>
    </source>
</evidence>
<protein>
    <recommendedName>
        <fullName evidence="3">histidine kinase</fullName>
        <ecNumber evidence="3">2.7.13.3</ecNumber>
    </recommendedName>
</protein>
<dbReference type="PROSITE" id="PS50109">
    <property type="entry name" value="HIS_KIN"/>
    <property type="match status" value="1"/>
</dbReference>
<evidence type="ECO:0000256" key="8">
    <source>
        <dbReference type="ARBA" id="ARBA00022741"/>
    </source>
</evidence>
<evidence type="ECO:0000256" key="7">
    <source>
        <dbReference type="ARBA" id="ARBA00022692"/>
    </source>
</evidence>
<dbReference type="FunFam" id="1.10.287.130:FF:000003">
    <property type="entry name" value="Histidine kinase"/>
    <property type="match status" value="1"/>
</dbReference>
<dbReference type="InterPro" id="IPR004358">
    <property type="entry name" value="Sig_transdc_His_kin-like_C"/>
</dbReference>
<sequence length="524" mass="57466">MTEERRPTVLLVDDDTVARLLARAALEQAGWTVEEAENGRLGVEAFVRHLPDLVLLDIMMPEMDGFAVCAELRRIPEGAHTPILIMTGLEDYQSITHAYDVGATDFIVKPINGLLLGHRVRYMVRAGQAMRDLRDSREKLVRARDAALEGARLKSEFLATISHEIRTPMNGIIGMDELLLDTELSPEQRDCAETIKESADVLLGIVNDILDFSKLDTGRATVNREEFVLSRVVDDSVAAFRARAQEKGLVLRQDIMSAVPTTLWGDPAHLGRLLSLLLSNAVKFTERGEVYVHVHPVSQPSDEPMSGQRIGAGRIRFTVADTGIGISAADAQRLFQPFVQVDGSYRRKYGGTGLGLALAKQLVELLGGTIAFESTPGKGSRFWFDLPLARAGDGVPETVGSRDALVYVSEIVSQAVINRTLEKLGYRVHTLSDVEDLAKIGPELAPTLFVVECNVLAQESVRMHVRRLKERFSRLRILGLAQEPFGSEVAAHLPFHIDGRLGKPLTVEAIKSAVETNGSSKLAA</sequence>
<dbReference type="GO" id="GO:0005886">
    <property type="term" value="C:plasma membrane"/>
    <property type="evidence" value="ECO:0007669"/>
    <property type="project" value="UniProtKB-SubCell"/>
</dbReference>
<dbReference type="InterPro" id="IPR005467">
    <property type="entry name" value="His_kinase_dom"/>
</dbReference>
<dbReference type="PANTHER" id="PTHR45339">
    <property type="entry name" value="HYBRID SIGNAL TRANSDUCTION HISTIDINE KINASE J"/>
    <property type="match status" value="1"/>
</dbReference>
<dbReference type="Gene3D" id="3.40.50.2300">
    <property type="match status" value="1"/>
</dbReference>
<organism evidence="16 17">
    <name type="scientific">Candidatus Nitrospira nitrificans</name>
    <dbReference type="NCBI Taxonomy" id="1742973"/>
    <lineage>
        <taxon>Bacteria</taxon>
        <taxon>Pseudomonadati</taxon>
        <taxon>Nitrospirota</taxon>
        <taxon>Nitrospiria</taxon>
        <taxon>Nitrospirales</taxon>
        <taxon>Nitrospiraceae</taxon>
        <taxon>Nitrospira</taxon>
    </lineage>
</organism>
<feature type="domain" description="Response regulatory" evidence="15">
    <location>
        <begin position="8"/>
        <end position="124"/>
    </location>
</feature>
<evidence type="ECO:0000256" key="12">
    <source>
        <dbReference type="ARBA" id="ARBA00023136"/>
    </source>
</evidence>
<dbReference type="CDD" id="cd00082">
    <property type="entry name" value="HisKA"/>
    <property type="match status" value="1"/>
</dbReference>
<dbReference type="InterPro" id="IPR011006">
    <property type="entry name" value="CheY-like_superfamily"/>
</dbReference>
<keyword evidence="12" id="KW-0472">Membrane</keyword>
<dbReference type="Pfam" id="PF02518">
    <property type="entry name" value="HATPase_c"/>
    <property type="match status" value="1"/>
</dbReference>
<feature type="modified residue" description="4-aspartylphosphate" evidence="13">
    <location>
        <position position="57"/>
    </location>
</feature>
<proteinExistence type="predicted"/>
<evidence type="ECO:0000313" key="16">
    <source>
        <dbReference type="EMBL" id="CUS35761.1"/>
    </source>
</evidence>
<dbReference type="FunFam" id="3.30.565.10:FF:000010">
    <property type="entry name" value="Sensor histidine kinase RcsC"/>
    <property type="match status" value="1"/>
</dbReference>
<reference evidence="17" key="1">
    <citation type="submission" date="2015-10" db="EMBL/GenBank/DDBJ databases">
        <authorList>
            <person name="Luecker S."/>
            <person name="Luecker S."/>
        </authorList>
    </citation>
    <scope>NUCLEOTIDE SEQUENCE [LARGE SCALE GENOMIC DNA]</scope>
</reference>
<dbReference type="Proteomes" id="UP000198736">
    <property type="component" value="Unassembled WGS sequence"/>
</dbReference>
<keyword evidence="7" id="KW-0812">Transmembrane</keyword>
<dbReference type="STRING" id="1742973.COMA2_20430"/>
<feature type="domain" description="Histidine kinase" evidence="14">
    <location>
        <begin position="160"/>
        <end position="390"/>
    </location>
</feature>
<comment type="subcellular location">
    <subcellularLocation>
        <location evidence="2">Cell membrane</location>
        <topology evidence="2">Multi-pass membrane protein</topology>
    </subcellularLocation>
</comment>
<evidence type="ECO:0000256" key="4">
    <source>
        <dbReference type="ARBA" id="ARBA00022475"/>
    </source>
</evidence>
<dbReference type="InterPro" id="IPR003594">
    <property type="entry name" value="HATPase_dom"/>
</dbReference>
<evidence type="ECO:0000256" key="10">
    <source>
        <dbReference type="ARBA" id="ARBA00022840"/>
    </source>
</evidence>
<gene>
    <name evidence="16" type="ORF">COMA2_20430</name>
</gene>
<dbReference type="SMART" id="SM00387">
    <property type="entry name" value="HATPase_c"/>
    <property type="match status" value="1"/>
</dbReference>
<dbReference type="SMART" id="SM00388">
    <property type="entry name" value="HisKA"/>
    <property type="match status" value="1"/>
</dbReference>